<keyword evidence="2" id="KW-1185">Reference proteome</keyword>
<accession>A0A134AGK5</accession>
<dbReference type="AlphaFoldDB" id="A0A134AGK5"/>
<dbReference type="EMBL" id="LSDG01000024">
    <property type="protein sequence ID" value="KXB66847.1"/>
    <property type="molecule type" value="Genomic_DNA"/>
</dbReference>
<protein>
    <submittedName>
        <fullName evidence="1">Uncharacterized protein</fullName>
    </submittedName>
</protein>
<evidence type="ECO:0000313" key="1">
    <source>
        <dbReference type="EMBL" id="KXB66847.1"/>
    </source>
</evidence>
<gene>
    <name evidence="1" type="ORF">HMPREF1863_00899</name>
</gene>
<proteinExistence type="predicted"/>
<name>A0A134AGK5_9FIRM</name>
<evidence type="ECO:0000313" key="2">
    <source>
        <dbReference type="Proteomes" id="UP000070442"/>
    </source>
</evidence>
<sequence length="40" mass="5059">MKNCLPIFYVAIFDYESFKFYSFRYLLFIEKRFLCFTIIQ</sequence>
<organism evidence="1 2">
    <name type="scientific">Aedoeadaptatus coxii</name>
    <dbReference type="NCBI Taxonomy" id="755172"/>
    <lineage>
        <taxon>Bacteria</taxon>
        <taxon>Bacillati</taxon>
        <taxon>Bacillota</taxon>
        <taxon>Tissierellia</taxon>
        <taxon>Tissierellales</taxon>
        <taxon>Peptoniphilaceae</taxon>
        <taxon>Aedoeadaptatus</taxon>
    </lineage>
</organism>
<dbReference type="Proteomes" id="UP000070442">
    <property type="component" value="Unassembled WGS sequence"/>
</dbReference>
<reference evidence="2" key="1">
    <citation type="submission" date="2016-01" db="EMBL/GenBank/DDBJ databases">
        <authorList>
            <person name="Mitreva M."/>
            <person name="Pepin K.H."/>
            <person name="Mihindukulasuriya K.A."/>
            <person name="Fulton R."/>
            <person name="Fronick C."/>
            <person name="O'Laughlin M."/>
            <person name="Miner T."/>
            <person name="Herter B."/>
            <person name="Rosa B.A."/>
            <person name="Cordes M."/>
            <person name="Tomlinson C."/>
            <person name="Wollam A."/>
            <person name="Palsikar V.B."/>
            <person name="Mardis E.R."/>
            <person name="Wilson R.K."/>
        </authorList>
    </citation>
    <scope>NUCLEOTIDE SEQUENCE [LARGE SCALE GENOMIC DNA]</scope>
    <source>
        <strain evidence="2">DNF00729</strain>
    </source>
</reference>
<dbReference type="STRING" id="755172.HMPREF1863_00899"/>
<comment type="caution">
    <text evidence="1">The sequence shown here is derived from an EMBL/GenBank/DDBJ whole genome shotgun (WGS) entry which is preliminary data.</text>
</comment>